<organism evidence="2 3">
    <name type="scientific">Apiotrichum porosum</name>
    <dbReference type="NCBI Taxonomy" id="105984"/>
    <lineage>
        <taxon>Eukaryota</taxon>
        <taxon>Fungi</taxon>
        <taxon>Dikarya</taxon>
        <taxon>Basidiomycota</taxon>
        <taxon>Agaricomycotina</taxon>
        <taxon>Tremellomycetes</taxon>
        <taxon>Trichosporonales</taxon>
        <taxon>Trichosporonaceae</taxon>
        <taxon>Apiotrichum</taxon>
    </lineage>
</organism>
<dbReference type="AlphaFoldDB" id="A0A427Y957"/>
<dbReference type="Proteomes" id="UP000279236">
    <property type="component" value="Unassembled WGS sequence"/>
</dbReference>
<dbReference type="EMBL" id="RSCE01000001">
    <property type="protein sequence ID" value="RSH87534.1"/>
    <property type="molecule type" value="Genomic_DNA"/>
</dbReference>
<comment type="caution">
    <text evidence="2">The sequence shown here is derived from an EMBL/GenBank/DDBJ whole genome shotgun (WGS) entry which is preliminary data.</text>
</comment>
<dbReference type="OrthoDB" id="3033142at2759"/>
<name>A0A427Y957_9TREE</name>
<feature type="compositionally biased region" description="Acidic residues" evidence="1">
    <location>
        <begin position="423"/>
        <end position="459"/>
    </location>
</feature>
<feature type="region of interest" description="Disordered" evidence="1">
    <location>
        <begin position="526"/>
        <end position="545"/>
    </location>
</feature>
<accession>A0A427Y957</accession>
<feature type="compositionally biased region" description="Low complexity" evidence="1">
    <location>
        <begin position="526"/>
        <end position="541"/>
    </location>
</feature>
<dbReference type="STRING" id="105984.A0A427Y957"/>
<gene>
    <name evidence="2" type="ORF">EHS24_000042</name>
</gene>
<feature type="region of interest" description="Disordered" evidence="1">
    <location>
        <begin position="419"/>
        <end position="475"/>
    </location>
</feature>
<dbReference type="PANTHER" id="PTHR37535:SF3">
    <property type="entry name" value="FLUG DOMAIN-CONTAINING PROTEIN"/>
    <property type="match status" value="1"/>
</dbReference>
<dbReference type="GeneID" id="39584585"/>
<evidence type="ECO:0000256" key="1">
    <source>
        <dbReference type="SAM" id="MobiDB-lite"/>
    </source>
</evidence>
<keyword evidence="3" id="KW-1185">Reference proteome</keyword>
<proteinExistence type="predicted"/>
<sequence>MTEPGFAARALQRGAGPLAIDEWKAYIHWKTLLRDGDGKIAEDGKLSLNVVLADMRETVSAYGVLTRNHLSQEDRKQLAAFIATDLTDFGLHTEMLDKPTPTSADFRHFVAAAYSDDVSWRTARERNQTMYLLDAITFGVSRSGETITSGGYETENAGLEHGDQRWFVVVGEDDRIELRCMVKFRLLKGHRHSSEYKYMVLREVDHDRNRAFDPIVIGLPLALEDDVFTTNKFIELPMKDDKRHLRVLRATVFQDGSWVTHPTEGQTYAAARKCLLQLGEATMCLDRVYLGMFRRQAIDATNSTQHYLSRTTTIDAQARIIGGGEHVRDDTAADVRGLVYAMPGAPTVVSPDGVLKVDADTKLVKYSSNTERLRDEVMAGFRTAAEAKASNPRGVCRKRLHEERRAYSTAAILDALGGLGQDPDADADGDDDECCSVSDNDGDNDIFSDNDDDDDDDDIWAPPSDEHDPGPESPVALDKLWGLQETVWEEWRHSVAFFTEADEASLPSSVSPTDARPLAVSGTCSVASSSAPAPGAANASAETDGDGDLGLVAVDPNAPDWRALKFRELAAQISSPYPGLVLDGVKLRTILFDSAPATRPELIELIGRSTTITGIDSRALSLNIVAVNADDEFAICIVCDRIRHEDESTNQWLHHLTECVVQNAARQLVTASAEVHGLDNCPFLNCQGYGFEATPEALAVHAYRSHLNNAQCRVANLNGDVCGAPVSPAHLEQAHDIVGIFSVTSIASESVIFCCNELHVGRHRVIPHRRGHLEPLLISVKANPRALGCDNTHSGSNAIMACPFCLLDDSLDVNVRVSMFKNRQSQLEHISHHILGLPEHTDTPCPYNCGTQLTRATAADHLTSHHSHRLAGVAGNGIGASRLTNGDMTLLMVSIS</sequence>
<protein>
    <submittedName>
        <fullName evidence="2">Uncharacterized protein</fullName>
    </submittedName>
</protein>
<evidence type="ECO:0000313" key="2">
    <source>
        <dbReference type="EMBL" id="RSH87534.1"/>
    </source>
</evidence>
<evidence type="ECO:0000313" key="3">
    <source>
        <dbReference type="Proteomes" id="UP000279236"/>
    </source>
</evidence>
<dbReference type="RefSeq" id="XP_028479742.1">
    <property type="nucleotide sequence ID" value="XM_028615885.1"/>
</dbReference>
<reference evidence="2 3" key="1">
    <citation type="submission" date="2018-11" db="EMBL/GenBank/DDBJ databases">
        <title>Genome sequence of Apiotrichum porosum DSM 27194.</title>
        <authorList>
            <person name="Aliyu H."/>
            <person name="Gorte O."/>
            <person name="Ochsenreither K."/>
        </authorList>
    </citation>
    <scope>NUCLEOTIDE SEQUENCE [LARGE SCALE GENOMIC DNA]</scope>
    <source>
        <strain evidence="2 3">DSM 27194</strain>
    </source>
</reference>
<dbReference type="PANTHER" id="PTHR37535">
    <property type="entry name" value="FLUG DOMAIN PROTEIN"/>
    <property type="match status" value="1"/>
</dbReference>